<organism evidence="2 3">
    <name type="scientific">Chlorella ohadii</name>
    <dbReference type="NCBI Taxonomy" id="2649997"/>
    <lineage>
        <taxon>Eukaryota</taxon>
        <taxon>Viridiplantae</taxon>
        <taxon>Chlorophyta</taxon>
        <taxon>core chlorophytes</taxon>
        <taxon>Trebouxiophyceae</taxon>
        <taxon>Chlorellales</taxon>
        <taxon>Chlorellaceae</taxon>
        <taxon>Chlorella clade</taxon>
        <taxon>Chlorella</taxon>
    </lineage>
</organism>
<dbReference type="InterPro" id="IPR043472">
    <property type="entry name" value="Macro_dom-like"/>
</dbReference>
<feature type="domain" description="Macro" evidence="1">
    <location>
        <begin position="42"/>
        <end position="224"/>
    </location>
</feature>
<protein>
    <recommendedName>
        <fullName evidence="1">Macro domain-containing protein</fullName>
    </recommendedName>
</protein>
<dbReference type="CDD" id="cd02908">
    <property type="entry name" value="Macro_OAADPr_deacetylase"/>
    <property type="match status" value="1"/>
</dbReference>
<dbReference type="SMART" id="SM00506">
    <property type="entry name" value="A1pp"/>
    <property type="match status" value="1"/>
</dbReference>
<dbReference type="NCBIfam" id="NF001664">
    <property type="entry name" value="PRK00431.1-6"/>
    <property type="match status" value="1"/>
</dbReference>
<keyword evidence="3" id="KW-1185">Reference proteome</keyword>
<dbReference type="InterPro" id="IPR002589">
    <property type="entry name" value="Macro_dom"/>
</dbReference>
<dbReference type="AlphaFoldDB" id="A0AAD5DI03"/>
<dbReference type="SUPFAM" id="SSF52949">
    <property type="entry name" value="Macro domain-like"/>
    <property type="match status" value="1"/>
</dbReference>
<reference evidence="2" key="1">
    <citation type="submission" date="2020-11" db="EMBL/GenBank/DDBJ databases">
        <title>Chlorella ohadii genome sequencing and assembly.</title>
        <authorList>
            <person name="Murik O."/>
            <person name="Treves H."/>
            <person name="Kedem I."/>
            <person name="Shotland Y."/>
            <person name="Kaplan A."/>
        </authorList>
    </citation>
    <scope>NUCLEOTIDE SEQUENCE</scope>
    <source>
        <strain evidence="2">1</strain>
    </source>
</reference>
<dbReference type="Gene3D" id="3.40.220.10">
    <property type="entry name" value="Leucine Aminopeptidase, subunit E, domain 1"/>
    <property type="match status" value="1"/>
</dbReference>
<sequence length="240" mass="24955">MASALPKFTLRLTPTTREAPLSSVVALINHFFDPPPPPPSVNLASTSGDPPAAELVLRRGDITKYDGCAIVNAANERMLGGGGVDGAIHRAAGPALLEACRQVPEVRPGVRCPTGEARITSGGELPGWQWVIHTVGPIYHSPERSAPLLEAAYRNSLKLANEHGLKRVAFPAISCGVFGYPLGEAAEIAVRTAQAEAGGLEEVAFMLFDDKTLNVWMAAAKAAGLQEESGSGGGNGGGEL</sequence>
<proteinExistence type="predicted"/>
<accession>A0AAD5DI03</accession>
<gene>
    <name evidence="2" type="ORF">COHA_008937</name>
</gene>
<dbReference type="PROSITE" id="PS51154">
    <property type="entry name" value="MACRO"/>
    <property type="match status" value="1"/>
</dbReference>
<dbReference type="Pfam" id="PF01661">
    <property type="entry name" value="Macro"/>
    <property type="match status" value="1"/>
</dbReference>
<evidence type="ECO:0000313" key="3">
    <source>
        <dbReference type="Proteomes" id="UP001205105"/>
    </source>
</evidence>
<dbReference type="PANTHER" id="PTHR11106:SF27">
    <property type="entry name" value="MACRO DOMAIN-CONTAINING PROTEIN"/>
    <property type="match status" value="1"/>
</dbReference>
<evidence type="ECO:0000259" key="1">
    <source>
        <dbReference type="PROSITE" id="PS51154"/>
    </source>
</evidence>
<comment type="caution">
    <text evidence="2">The sequence shown here is derived from an EMBL/GenBank/DDBJ whole genome shotgun (WGS) entry which is preliminary data.</text>
</comment>
<name>A0AAD5DI03_9CHLO</name>
<dbReference type="EMBL" id="JADXDR010000159">
    <property type="protein sequence ID" value="KAI7837251.1"/>
    <property type="molecule type" value="Genomic_DNA"/>
</dbReference>
<evidence type="ECO:0000313" key="2">
    <source>
        <dbReference type="EMBL" id="KAI7837251.1"/>
    </source>
</evidence>
<dbReference type="Proteomes" id="UP001205105">
    <property type="component" value="Unassembled WGS sequence"/>
</dbReference>
<dbReference type="PANTHER" id="PTHR11106">
    <property type="entry name" value="GANGLIOSIDE INDUCED DIFFERENTIATION ASSOCIATED PROTEIN 2-RELATED"/>
    <property type="match status" value="1"/>
</dbReference>